<protein>
    <submittedName>
        <fullName evidence="1">Uncharacterized protein</fullName>
    </submittedName>
</protein>
<dbReference type="Proteomes" id="UP000577419">
    <property type="component" value="Unassembled WGS sequence"/>
</dbReference>
<reference evidence="2" key="2">
    <citation type="submission" date="2021-03" db="EMBL/GenBank/DDBJ databases">
        <authorList>
            <person name="Jaffe A."/>
        </authorList>
    </citation>
    <scope>NUCLEOTIDE SEQUENCE</scope>
    <source>
        <strain evidence="2">RIFCSPHIGHO2_01_FULL_GW2011_AR10_43_9</strain>
    </source>
</reference>
<proteinExistence type="predicted"/>
<reference evidence="2" key="3">
    <citation type="submission" date="2021-05" db="EMBL/GenBank/DDBJ databases">
        <title>Protein family content uncovers lineage relationships and bacterial pathway maintenance mechanisms in DPANN archaea.</title>
        <authorList>
            <person name="Castelle C.J."/>
            <person name="Meheust R."/>
            <person name="Jaffe A.L."/>
            <person name="Seitz K."/>
            <person name="Gong X."/>
            <person name="Baker B.J."/>
            <person name="Banfield J.F."/>
        </authorList>
    </citation>
    <scope>NUCLEOTIDE SEQUENCE</scope>
    <source>
        <strain evidence="2">RIFCSPHIGHO2_01_FULL_GW2011_AR10_43_9</strain>
    </source>
</reference>
<name>A0A7J4IXN5_9ARCH</name>
<dbReference type="EMBL" id="JAGVWF010000044">
    <property type="protein sequence ID" value="MBS3059421.1"/>
    <property type="molecule type" value="Genomic_DNA"/>
</dbReference>
<evidence type="ECO:0000313" key="1">
    <source>
        <dbReference type="EMBL" id="HIH09019.1"/>
    </source>
</evidence>
<sequence>MEKRYRNLALLVVAVIVLALAWLLFSSVSFESKLSEIDAVWKENGLSVAGFPYRNSQEFDALSLQEIESLKERLGRVEPARIESVEQFVALNKKLLALATARKLLEEKVLAIESTAGICSELSLLDELLEAQREVNEKSKSFVGSYNLFVESFPREAETASLPQIEDNGLELEFLLAQQEENAAAVRGECA</sequence>
<gene>
    <name evidence="1" type="ORF">HA237_06725</name>
    <name evidence="2" type="ORF">J4224_03280</name>
</gene>
<comment type="caution">
    <text evidence="1">The sequence shown here is derived from an EMBL/GenBank/DDBJ whole genome shotgun (WGS) entry which is preliminary data.</text>
</comment>
<evidence type="ECO:0000313" key="2">
    <source>
        <dbReference type="EMBL" id="MBS3059421.1"/>
    </source>
</evidence>
<reference evidence="3" key="1">
    <citation type="journal article" date="2020" name="bioRxiv">
        <title>A rank-normalized archaeal taxonomy based on genome phylogeny resolves widespread incomplete and uneven classifications.</title>
        <authorList>
            <person name="Rinke C."/>
            <person name="Chuvochina M."/>
            <person name="Mussig A.J."/>
            <person name="Chaumeil P.-A."/>
            <person name="Waite D.W."/>
            <person name="Whitman W.B."/>
            <person name="Parks D.H."/>
            <person name="Hugenholtz P."/>
        </authorList>
    </citation>
    <scope>NUCLEOTIDE SEQUENCE [LARGE SCALE GENOMIC DNA]</scope>
</reference>
<dbReference type="EMBL" id="DUFG01000035">
    <property type="protein sequence ID" value="HIH09019.1"/>
    <property type="molecule type" value="Genomic_DNA"/>
</dbReference>
<accession>A0A7J4IXN5</accession>
<organism evidence="1 3">
    <name type="scientific">Candidatus Iainarchaeum sp</name>
    <dbReference type="NCBI Taxonomy" id="3101447"/>
    <lineage>
        <taxon>Archaea</taxon>
        <taxon>Candidatus Iainarchaeota</taxon>
        <taxon>Candidatus Iainarchaeia</taxon>
        <taxon>Candidatus Iainarchaeales</taxon>
        <taxon>Candidatus Iainarchaeaceae</taxon>
        <taxon>Candidatus Iainarchaeum</taxon>
    </lineage>
</organism>
<dbReference type="AlphaFoldDB" id="A0A7J4IXN5"/>
<dbReference type="Proteomes" id="UP000683213">
    <property type="component" value="Unassembled WGS sequence"/>
</dbReference>
<evidence type="ECO:0000313" key="3">
    <source>
        <dbReference type="Proteomes" id="UP000577419"/>
    </source>
</evidence>